<sequence length="165" mass="18435">MENDQLNTLKKLQLEKMLYNASTNSFPYDILSKMTILVTFFLSCLVFIGMIGASEKFYDCDVYSDEANIPTENTYCIKDFEDGKFYCKSWTCADPDCPEEQQLAQEGSSCPICPDTCTNGGIIFDKGDSIKCVDGSNKCTCTDTGVVISTRRGTNKFWFCGVPEN</sequence>
<dbReference type="AlphaFoldDB" id="K1QPM4"/>
<reference evidence="1" key="1">
    <citation type="journal article" date="2012" name="Nature">
        <title>The oyster genome reveals stress adaptation and complexity of shell formation.</title>
        <authorList>
            <person name="Zhang G."/>
            <person name="Fang X."/>
            <person name="Guo X."/>
            <person name="Li L."/>
            <person name="Luo R."/>
            <person name="Xu F."/>
            <person name="Yang P."/>
            <person name="Zhang L."/>
            <person name="Wang X."/>
            <person name="Qi H."/>
            <person name="Xiong Z."/>
            <person name="Que H."/>
            <person name="Xie Y."/>
            <person name="Holland P.W."/>
            <person name="Paps J."/>
            <person name="Zhu Y."/>
            <person name="Wu F."/>
            <person name="Chen Y."/>
            <person name="Wang J."/>
            <person name="Peng C."/>
            <person name="Meng J."/>
            <person name="Yang L."/>
            <person name="Liu J."/>
            <person name="Wen B."/>
            <person name="Zhang N."/>
            <person name="Huang Z."/>
            <person name="Zhu Q."/>
            <person name="Feng Y."/>
            <person name="Mount A."/>
            <person name="Hedgecock D."/>
            <person name="Xu Z."/>
            <person name="Liu Y."/>
            <person name="Domazet-Loso T."/>
            <person name="Du Y."/>
            <person name="Sun X."/>
            <person name="Zhang S."/>
            <person name="Liu B."/>
            <person name="Cheng P."/>
            <person name="Jiang X."/>
            <person name="Li J."/>
            <person name="Fan D."/>
            <person name="Wang W."/>
            <person name="Fu W."/>
            <person name="Wang T."/>
            <person name="Wang B."/>
            <person name="Zhang J."/>
            <person name="Peng Z."/>
            <person name="Li Y."/>
            <person name="Li N."/>
            <person name="Wang J."/>
            <person name="Chen M."/>
            <person name="He Y."/>
            <person name="Tan F."/>
            <person name="Song X."/>
            <person name="Zheng Q."/>
            <person name="Huang R."/>
            <person name="Yang H."/>
            <person name="Du X."/>
            <person name="Chen L."/>
            <person name="Yang M."/>
            <person name="Gaffney P.M."/>
            <person name="Wang S."/>
            <person name="Luo L."/>
            <person name="She Z."/>
            <person name="Ming Y."/>
            <person name="Huang W."/>
            <person name="Zhang S."/>
            <person name="Huang B."/>
            <person name="Zhang Y."/>
            <person name="Qu T."/>
            <person name="Ni P."/>
            <person name="Miao G."/>
            <person name="Wang J."/>
            <person name="Wang Q."/>
            <person name="Steinberg C.E."/>
            <person name="Wang H."/>
            <person name="Li N."/>
            <person name="Qian L."/>
            <person name="Zhang G."/>
            <person name="Li Y."/>
            <person name="Yang H."/>
            <person name="Liu X."/>
            <person name="Wang J."/>
            <person name="Yin Y."/>
            <person name="Wang J."/>
        </authorList>
    </citation>
    <scope>NUCLEOTIDE SEQUENCE [LARGE SCALE GENOMIC DNA]</scope>
    <source>
        <strain evidence="1">05x7-T-G4-1.051#20</strain>
    </source>
</reference>
<dbReference type="EMBL" id="JH818609">
    <property type="protein sequence ID" value="EKC35803.1"/>
    <property type="molecule type" value="Genomic_DNA"/>
</dbReference>
<evidence type="ECO:0000313" key="1">
    <source>
        <dbReference type="EMBL" id="EKC35803.1"/>
    </source>
</evidence>
<organism evidence="1">
    <name type="scientific">Magallana gigas</name>
    <name type="common">Pacific oyster</name>
    <name type="synonym">Crassostrea gigas</name>
    <dbReference type="NCBI Taxonomy" id="29159"/>
    <lineage>
        <taxon>Eukaryota</taxon>
        <taxon>Metazoa</taxon>
        <taxon>Spiralia</taxon>
        <taxon>Lophotrochozoa</taxon>
        <taxon>Mollusca</taxon>
        <taxon>Bivalvia</taxon>
        <taxon>Autobranchia</taxon>
        <taxon>Pteriomorphia</taxon>
        <taxon>Ostreida</taxon>
        <taxon>Ostreoidea</taxon>
        <taxon>Ostreidae</taxon>
        <taxon>Magallana</taxon>
    </lineage>
</organism>
<dbReference type="InParanoid" id="K1QPM4"/>
<proteinExistence type="predicted"/>
<dbReference type="HOGENOM" id="CLU_1612414_0_0_1"/>
<gene>
    <name evidence="1" type="ORF">CGI_10011199</name>
</gene>
<name>K1QPM4_MAGGI</name>
<accession>K1QPM4</accession>
<protein>
    <submittedName>
        <fullName evidence="1">Uncharacterized protein</fullName>
    </submittedName>
</protein>